<evidence type="ECO:0000313" key="3">
    <source>
        <dbReference type="Proteomes" id="UP001283361"/>
    </source>
</evidence>
<feature type="compositionally biased region" description="Basic and acidic residues" evidence="1">
    <location>
        <begin position="42"/>
        <end position="60"/>
    </location>
</feature>
<feature type="compositionally biased region" description="Basic residues" evidence="1">
    <location>
        <begin position="1"/>
        <end position="10"/>
    </location>
</feature>
<comment type="caution">
    <text evidence="2">The sequence shown here is derived from an EMBL/GenBank/DDBJ whole genome shotgun (WGS) entry which is preliminary data.</text>
</comment>
<accession>A0AAE1A2P7</accession>
<dbReference type="AlphaFoldDB" id="A0AAE1A2P7"/>
<gene>
    <name evidence="2" type="ORF">RRG08_046142</name>
</gene>
<evidence type="ECO:0000256" key="1">
    <source>
        <dbReference type="SAM" id="MobiDB-lite"/>
    </source>
</evidence>
<proteinExistence type="predicted"/>
<dbReference type="EMBL" id="JAWDGP010002761">
    <property type="protein sequence ID" value="KAK3780080.1"/>
    <property type="molecule type" value="Genomic_DNA"/>
</dbReference>
<dbReference type="Proteomes" id="UP001283361">
    <property type="component" value="Unassembled WGS sequence"/>
</dbReference>
<feature type="region of interest" description="Disordered" evidence="1">
    <location>
        <begin position="1"/>
        <end position="78"/>
    </location>
</feature>
<keyword evidence="3" id="KW-1185">Reference proteome</keyword>
<feature type="compositionally biased region" description="Polar residues" evidence="1">
    <location>
        <begin position="25"/>
        <end position="41"/>
    </location>
</feature>
<protein>
    <submittedName>
        <fullName evidence="2">Uncharacterized protein</fullName>
    </submittedName>
</protein>
<evidence type="ECO:0000313" key="2">
    <source>
        <dbReference type="EMBL" id="KAK3780080.1"/>
    </source>
</evidence>
<sequence length="78" mass="9261">MLSKKKRGKLRGNEYKKCRLKRKQNPQANDEQAVTAKPQTRANKEKRELKLKKDRERKMTESAGWSRQKKKAEAEKAY</sequence>
<organism evidence="2 3">
    <name type="scientific">Elysia crispata</name>
    <name type="common">lettuce slug</name>
    <dbReference type="NCBI Taxonomy" id="231223"/>
    <lineage>
        <taxon>Eukaryota</taxon>
        <taxon>Metazoa</taxon>
        <taxon>Spiralia</taxon>
        <taxon>Lophotrochozoa</taxon>
        <taxon>Mollusca</taxon>
        <taxon>Gastropoda</taxon>
        <taxon>Heterobranchia</taxon>
        <taxon>Euthyneura</taxon>
        <taxon>Panpulmonata</taxon>
        <taxon>Sacoglossa</taxon>
        <taxon>Placobranchoidea</taxon>
        <taxon>Plakobranchidae</taxon>
        <taxon>Elysia</taxon>
    </lineage>
</organism>
<reference evidence="2" key="1">
    <citation type="journal article" date="2023" name="G3 (Bethesda)">
        <title>A reference genome for the long-term kleptoplast-retaining sea slug Elysia crispata morphotype clarki.</title>
        <authorList>
            <person name="Eastman K.E."/>
            <person name="Pendleton A.L."/>
            <person name="Shaikh M.A."/>
            <person name="Suttiyut T."/>
            <person name="Ogas R."/>
            <person name="Tomko P."/>
            <person name="Gavelis G."/>
            <person name="Widhalm J.R."/>
            <person name="Wisecaver J.H."/>
        </authorList>
    </citation>
    <scope>NUCLEOTIDE SEQUENCE</scope>
    <source>
        <strain evidence="2">ECLA1</strain>
    </source>
</reference>
<name>A0AAE1A2P7_9GAST</name>